<dbReference type="EMBL" id="BK059095">
    <property type="protein sequence ID" value="DAE29583.1"/>
    <property type="molecule type" value="Genomic_DNA"/>
</dbReference>
<reference evidence="1" key="1">
    <citation type="journal article" date="2021" name="Proc. Natl. Acad. Sci. U.S.A.">
        <title>A Catalog of Tens of Thousands of Viruses from Human Metagenomes Reveals Hidden Associations with Chronic Diseases.</title>
        <authorList>
            <person name="Tisza M.J."/>
            <person name="Buck C.B."/>
        </authorList>
    </citation>
    <scope>NUCLEOTIDE SEQUENCE</scope>
    <source>
        <strain evidence="1">CtkyY8</strain>
    </source>
</reference>
<organism evidence="1">
    <name type="scientific">virus sp. ctkyY8</name>
    <dbReference type="NCBI Taxonomy" id="2827995"/>
    <lineage>
        <taxon>Viruses</taxon>
    </lineage>
</organism>
<name>A0A8S5RDZ2_9VIRU</name>
<protein>
    <submittedName>
        <fullName evidence="1">Uncharacterized protein</fullName>
    </submittedName>
</protein>
<sequence length="40" mass="4601">MEQWTGLEPASTGFEDQQLFHLAHHCMVRAEGIEPSTFRL</sequence>
<accession>A0A8S5RDZ2</accession>
<evidence type="ECO:0000313" key="1">
    <source>
        <dbReference type="EMBL" id="DAE29583.1"/>
    </source>
</evidence>
<proteinExistence type="predicted"/>